<protein>
    <submittedName>
        <fullName evidence="1">Uncharacterized protein</fullName>
    </submittedName>
</protein>
<dbReference type="EMBL" id="UFAJ01000060">
    <property type="protein sequence ID" value="SSD58888.1"/>
    <property type="molecule type" value="Genomic_DNA"/>
</dbReference>
<keyword evidence="2" id="KW-1185">Reference proteome</keyword>
<evidence type="ECO:0000313" key="2">
    <source>
        <dbReference type="Proteomes" id="UP000262825"/>
    </source>
</evidence>
<name>A0A376B2I4_9ASCO</name>
<dbReference type="VEuPathDB" id="FungiDB:SCODWIG_00649"/>
<reference evidence="2" key="1">
    <citation type="submission" date="2018-06" db="EMBL/GenBank/DDBJ databases">
        <authorList>
            <person name="Guldener U."/>
        </authorList>
    </citation>
    <scope>NUCLEOTIDE SEQUENCE [LARGE SCALE GENOMIC DNA]</scope>
    <source>
        <strain evidence="2">UTAD17</strain>
    </source>
</reference>
<dbReference type="AlphaFoldDB" id="A0A376B2I4"/>
<evidence type="ECO:0000313" key="1">
    <source>
        <dbReference type="EMBL" id="SSD58888.1"/>
    </source>
</evidence>
<sequence>MDFIKLLKSTELHVKDDLFNNNGKPTLEDSIINFLEGLTNIFDQIYFLKTIGILKEQSFLYRKVYKSQATLKLWLISLILTLRKNLSKLVNLLRLRFRLTNEFNKYIQKQQDGNLNVLLNEKLAKQLKLITKHIKIFLWDLLETLSYLILVIIDLFNPTFLRPGFKTFFERLTTFISVSRFAYNVLYS</sequence>
<accession>A0A376B2I4</accession>
<proteinExistence type="predicted"/>
<organism evidence="1 2">
    <name type="scientific">Saccharomycodes ludwigii</name>
    <dbReference type="NCBI Taxonomy" id="36035"/>
    <lineage>
        <taxon>Eukaryota</taxon>
        <taxon>Fungi</taxon>
        <taxon>Dikarya</taxon>
        <taxon>Ascomycota</taxon>
        <taxon>Saccharomycotina</taxon>
        <taxon>Saccharomycetes</taxon>
        <taxon>Saccharomycodales</taxon>
        <taxon>Saccharomycodaceae</taxon>
        <taxon>Saccharomycodes</taxon>
    </lineage>
</organism>
<dbReference type="OrthoDB" id="4063222at2759"/>
<gene>
    <name evidence="1" type="ORF">SCODWIG_00649</name>
</gene>
<dbReference type="Proteomes" id="UP000262825">
    <property type="component" value="Unassembled WGS sequence"/>
</dbReference>